<dbReference type="Pfam" id="PF13879">
    <property type="entry name" value="Hmw_CFAP97"/>
    <property type="match status" value="1"/>
</dbReference>
<evidence type="ECO:0000256" key="2">
    <source>
        <dbReference type="SAM" id="MobiDB-lite"/>
    </source>
</evidence>
<comment type="caution">
    <text evidence="3">The sequence shown here is derived from an EMBL/GenBank/DDBJ whole genome shotgun (WGS) entry which is preliminary data.</text>
</comment>
<feature type="region of interest" description="Disordered" evidence="2">
    <location>
        <begin position="259"/>
        <end position="285"/>
    </location>
</feature>
<comment type="similarity">
    <text evidence="1">Belongs to the CFAP97 family.</text>
</comment>
<dbReference type="PANTHER" id="PTHR33768:SF3">
    <property type="entry name" value="MIP11318P"/>
    <property type="match status" value="1"/>
</dbReference>
<dbReference type="AlphaFoldDB" id="A0A8S1KUC4"/>
<keyword evidence="4" id="KW-1185">Reference proteome</keyword>
<dbReference type="Proteomes" id="UP000688137">
    <property type="component" value="Unassembled WGS sequence"/>
</dbReference>
<feature type="compositionally biased region" description="Polar residues" evidence="2">
    <location>
        <begin position="312"/>
        <end position="357"/>
    </location>
</feature>
<accession>A0A8S1KUC4</accession>
<feature type="region of interest" description="Disordered" evidence="2">
    <location>
        <begin position="312"/>
        <end position="374"/>
    </location>
</feature>
<dbReference type="OMA" id="QKRENCI"/>
<reference evidence="3" key="1">
    <citation type="submission" date="2021-01" db="EMBL/GenBank/DDBJ databases">
        <authorList>
            <consortium name="Genoscope - CEA"/>
            <person name="William W."/>
        </authorList>
    </citation>
    <scope>NUCLEOTIDE SEQUENCE</scope>
</reference>
<evidence type="ECO:0000313" key="3">
    <source>
        <dbReference type="EMBL" id="CAD8058838.1"/>
    </source>
</evidence>
<dbReference type="InterPro" id="IPR038792">
    <property type="entry name" value="CFAP97D1/2"/>
</dbReference>
<gene>
    <name evidence="3" type="ORF">PPRIM_AZ9-3.1.T0280043</name>
</gene>
<evidence type="ECO:0000313" key="4">
    <source>
        <dbReference type="Proteomes" id="UP000688137"/>
    </source>
</evidence>
<feature type="region of interest" description="Disordered" evidence="2">
    <location>
        <begin position="193"/>
        <end position="215"/>
    </location>
</feature>
<dbReference type="EMBL" id="CAJJDM010000027">
    <property type="protein sequence ID" value="CAD8058838.1"/>
    <property type="molecule type" value="Genomic_DNA"/>
</dbReference>
<organism evidence="3 4">
    <name type="scientific">Paramecium primaurelia</name>
    <dbReference type="NCBI Taxonomy" id="5886"/>
    <lineage>
        <taxon>Eukaryota</taxon>
        <taxon>Sar</taxon>
        <taxon>Alveolata</taxon>
        <taxon>Ciliophora</taxon>
        <taxon>Intramacronucleata</taxon>
        <taxon>Oligohymenophorea</taxon>
        <taxon>Peniculida</taxon>
        <taxon>Parameciidae</taxon>
        <taxon>Paramecium</taxon>
    </lineage>
</organism>
<proteinExistence type="inferred from homology"/>
<name>A0A8S1KUC4_PARPR</name>
<protein>
    <submittedName>
        <fullName evidence="3">Uncharacterized protein</fullName>
    </submittedName>
</protein>
<sequence length="374" mass="44903">MNRNIPIGNKICATKEIFQNQVILNQHLLTMRPQINTSAPKQYDFLKSKKIKEAIKQQKQQEIDRENQNLISKLTNIMQPSQNNSISTLPINKTSTLNFVPKKSLNKDHRKKELIKIVMENQQLLKRIQDQKSQYNVKDWNEERKWVEQHIANISEYPYKNFKPTKTLVQYWTNSRISESQLQKRENCINRKLDPLIESKSQQTKQRTRQENNVESRQLLYYQDFQQRQSLFESDFQPYEPYQDKVSKIVNELIEKPQHTEEKVENNQQINQQQEKSIQEQDEQIQQKNIESNQQQNEQIDNKEQEQINQDTINKDQSQNIQQNSQRKTNDEANQQENQPLNQIHQNNQEIQTIDFEQQNDERQDQKDSQEIQE</sequence>
<dbReference type="PANTHER" id="PTHR33768">
    <property type="entry name" value="MIP11318P"/>
    <property type="match status" value="1"/>
</dbReference>
<evidence type="ECO:0000256" key="1">
    <source>
        <dbReference type="ARBA" id="ARBA00008315"/>
    </source>
</evidence>
<dbReference type="InterPro" id="IPR029488">
    <property type="entry name" value="Hmw/CFAP97"/>
</dbReference>
<feature type="compositionally biased region" description="Basic and acidic residues" evidence="2">
    <location>
        <begin position="360"/>
        <end position="374"/>
    </location>
</feature>
<feature type="compositionally biased region" description="Low complexity" evidence="2">
    <location>
        <begin position="266"/>
        <end position="276"/>
    </location>
</feature>